<feature type="region of interest" description="Disordered" evidence="2">
    <location>
        <begin position="405"/>
        <end position="425"/>
    </location>
</feature>
<dbReference type="Proteomes" id="UP000054558">
    <property type="component" value="Unassembled WGS sequence"/>
</dbReference>
<proteinExistence type="predicted"/>
<sequence length="558" mass="57902">MAPTNRALLLALLCLYPSLALSQSGFNPYPGYSCPPAFAPISTFRGDTYHACTEDVCYNDAVGCGPGNTCSEKSSSSPFGNFYERSCQCKPPYVQGLVQGYYTYRTSCYIPGNDVCNPNPCQNGGTCFPQRETLSAPPWDDPNGTIVDFGCSCPQEFAGRTCSLPLVNGQFPEVIATAQGYSGPLAAVGFGDSRLCDDDTFFRACLYADGKHYVCCDGLCGPIGPDGMTPLCVGSGIVPSPNDYPIAPSPPNPGPTPAPIPFPPPVANPQGLCGLGYASPYPIRCYFNNDPQGRYVCCDLEGCDGFNPPDNLEPHCKASGGLIVTPDSGNPPNPPQTSPPSEPPSGSQGVCGSGAASPFPTRCYFNNDPQGRYVCCDSAGCNGFNPPDNLIPHCKANGYAPPGYGVGSPSTPPATAPPSVPPSGSQGICGSGAAGAFPTRCYFNSDPQGRYVCCDAAGCDGFNPPDNLFPHCKANGYVPPGYGVGSPETSPPPNSGPPSGSQGVCGTGGAAAFPVRCYYNNDSQGRYVCCDSAGCDGFNPPDNFFPHCKANGYVPPSL</sequence>
<reference evidence="5 6" key="1">
    <citation type="journal article" date="2014" name="Nat. Commun.">
        <title>Klebsormidium flaccidum genome reveals primary factors for plant terrestrial adaptation.</title>
        <authorList>
            <person name="Hori K."/>
            <person name="Maruyama F."/>
            <person name="Fujisawa T."/>
            <person name="Togashi T."/>
            <person name="Yamamoto N."/>
            <person name="Seo M."/>
            <person name="Sato S."/>
            <person name="Yamada T."/>
            <person name="Mori H."/>
            <person name="Tajima N."/>
            <person name="Moriyama T."/>
            <person name="Ikeuchi M."/>
            <person name="Watanabe M."/>
            <person name="Wada H."/>
            <person name="Kobayashi K."/>
            <person name="Saito M."/>
            <person name="Masuda T."/>
            <person name="Sasaki-Sekimoto Y."/>
            <person name="Mashiguchi K."/>
            <person name="Awai K."/>
            <person name="Shimojima M."/>
            <person name="Masuda S."/>
            <person name="Iwai M."/>
            <person name="Nobusawa T."/>
            <person name="Narise T."/>
            <person name="Kondo S."/>
            <person name="Saito H."/>
            <person name="Sato R."/>
            <person name="Murakawa M."/>
            <person name="Ihara Y."/>
            <person name="Oshima-Yamada Y."/>
            <person name="Ohtaka K."/>
            <person name="Satoh M."/>
            <person name="Sonobe K."/>
            <person name="Ishii M."/>
            <person name="Ohtani R."/>
            <person name="Kanamori-Sato M."/>
            <person name="Honoki R."/>
            <person name="Miyazaki D."/>
            <person name="Mochizuki H."/>
            <person name="Umetsu J."/>
            <person name="Higashi K."/>
            <person name="Shibata D."/>
            <person name="Kamiya Y."/>
            <person name="Sato N."/>
            <person name="Nakamura Y."/>
            <person name="Tabata S."/>
            <person name="Ida S."/>
            <person name="Kurokawa K."/>
            <person name="Ohta H."/>
        </authorList>
    </citation>
    <scope>NUCLEOTIDE SEQUENCE [LARGE SCALE GENOMIC DNA]</scope>
    <source>
        <strain evidence="5 6">NIES-2285</strain>
    </source>
</reference>
<evidence type="ECO:0000313" key="6">
    <source>
        <dbReference type="Proteomes" id="UP000054558"/>
    </source>
</evidence>
<evidence type="ECO:0000256" key="3">
    <source>
        <dbReference type="SAM" id="SignalP"/>
    </source>
</evidence>
<gene>
    <name evidence="5" type="ORF">KFL_000420110</name>
</gene>
<feature type="region of interest" description="Disordered" evidence="2">
    <location>
        <begin position="317"/>
        <end position="353"/>
    </location>
</feature>
<protein>
    <recommendedName>
        <fullName evidence="4">EGF-like domain-containing protein</fullName>
    </recommendedName>
</protein>
<dbReference type="OrthoDB" id="430340at2759"/>
<dbReference type="EMBL" id="DF236991">
    <property type="protein sequence ID" value="GAQ79939.1"/>
    <property type="molecule type" value="Genomic_DNA"/>
</dbReference>
<keyword evidence="1" id="KW-1015">Disulfide bond</keyword>
<feature type="region of interest" description="Disordered" evidence="2">
    <location>
        <begin position="483"/>
        <end position="502"/>
    </location>
</feature>
<feature type="chain" id="PRO_5012056019" description="EGF-like domain-containing protein" evidence="3">
    <location>
        <begin position="23"/>
        <end position="558"/>
    </location>
</feature>
<dbReference type="PROSITE" id="PS50026">
    <property type="entry name" value="EGF_3"/>
    <property type="match status" value="1"/>
</dbReference>
<name>A0A1Y1HRZ0_KLENI</name>
<dbReference type="AlphaFoldDB" id="A0A1Y1HRZ0"/>
<feature type="signal peptide" evidence="3">
    <location>
        <begin position="1"/>
        <end position="22"/>
    </location>
</feature>
<evidence type="ECO:0000256" key="2">
    <source>
        <dbReference type="SAM" id="MobiDB-lite"/>
    </source>
</evidence>
<dbReference type="OMA" id="NEYEWSN"/>
<comment type="caution">
    <text evidence="1">Lacks conserved residue(s) required for the propagation of feature annotation.</text>
</comment>
<organism evidence="5 6">
    <name type="scientific">Klebsormidium nitens</name>
    <name type="common">Green alga</name>
    <name type="synonym">Ulothrix nitens</name>
    <dbReference type="NCBI Taxonomy" id="105231"/>
    <lineage>
        <taxon>Eukaryota</taxon>
        <taxon>Viridiplantae</taxon>
        <taxon>Streptophyta</taxon>
        <taxon>Klebsormidiophyceae</taxon>
        <taxon>Klebsormidiales</taxon>
        <taxon>Klebsormidiaceae</taxon>
        <taxon>Klebsormidium</taxon>
    </lineage>
</organism>
<dbReference type="InterPro" id="IPR000742">
    <property type="entry name" value="EGF"/>
</dbReference>
<evidence type="ECO:0000259" key="4">
    <source>
        <dbReference type="PROSITE" id="PS50026"/>
    </source>
</evidence>
<accession>A0A1Y1HRZ0</accession>
<feature type="compositionally biased region" description="Pro residues" evidence="2">
    <location>
        <begin position="410"/>
        <end position="421"/>
    </location>
</feature>
<evidence type="ECO:0000256" key="1">
    <source>
        <dbReference type="PROSITE-ProRule" id="PRU00076"/>
    </source>
</evidence>
<feature type="disulfide bond" evidence="1">
    <location>
        <begin position="153"/>
        <end position="162"/>
    </location>
</feature>
<evidence type="ECO:0000313" key="5">
    <source>
        <dbReference type="EMBL" id="GAQ79939.1"/>
    </source>
</evidence>
<dbReference type="SUPFAM" id="SSF57196">
    <property type="entry name" value="EGF/Laminin"/>
    <property type="match status" value="1"/>
</dbReference>
<keyword evidence="3" id="KW-0732">Signal</keyword>
<dbReference type="Gene3D" id="2.10.25.10">
    <property type="entry name" value="Laminin"/>
    <property type="match status" value="1"/>
</dbReference>
<feature type="domain" description="EGF-like" evidence="4">
    <location>
        <begin position="112"/>
        <end position="163"/>
    </location>
</feature>
<dbReference type="PROSITE" id="PS00022">
    <property type="entry name" value="EGF_1"/>
    <property type="match status" value="1"/>
</dbReference>
<feature type="compositionally biased region" description="Pro residues" evidence="2">
    <location>
        <begin position="329"/>
        <end position="343"/>
    </location>
</feature>
<keyword evidence="1" id="KW-0245">EGF-like domain</keyword>
<keyword evidence="6" id="KW-1185">Reference proteome</keyword>